<keyword evidence="2" id="KW-1185">Reference proteome</keyword>
<evidence type="ECO:0000313" key="1">
    <source>
        <dbReference type="EMBL" id="KAF5548552.1"/>
    </source>
</evidence>
<dbReference type="AlphaFoldDB" id="A0A8H5J511"/>
<gene>
    <name evidence="1" type="ORF">FPHYL_9883</name>
</gene>
<reference evidence="1 2" key="1">
    <citation type="submission" date="2020-05" db="EMBL/GenBank/DDBJ databases">
        <title>Identification and distribution of gene clusters putatively required for synthesis of sphingolipid metabolism inhibitors in phylogenetically diverse species of the filamentous fungus Fusarium.</title>
        <authorList>
            <person name="Kim H.-S."/>
            <person name="Busman M."/>
            <person name="Brown D.W."/>
            <person name="Divon H."/>
            <person name="Uhlig S."/>
            <person name="Proctor R.H."/>
        </authorList>
    </citation>
    <scope>NUCLEOTIDE SEQUENCE [LARGE SCALE GENOMIC DNA]</scope>
    <source>
        <strain evidence="1 2">NRRL 13617</strain>
    </source>
</reference>
<proteinExistence type="predicted"/>
<name>A0A8H5J511_9HYPO</name>
<evidence type="ECO:0000313" key="2">
    <source>
        <dbReference type="Proteomes" id="UP000582016"/>
    </source>
</evidence>
<comment type="caution">
    <text evidence="1">The sequence shown here is derived from an EMBL/GenBank/DDBJ whole genome shotgun (WGS) entry which is preliminary data.</text>
</comment>
<organism evidence="1 2">
    <name type="scientific">Fusarium phyllophilum</name>
    <dbReference type="NCBI Taxonomy" id="47803"/>
    <lineage>
        <taxon>Eukaryota</taxon>
        <taxon>Fungi</taxon>
        <taxon>Dikarya</taxon>
        <taxon>Ascomycota</taxon>
        <taxon>Pezizomycotina</taxon>
        <taxon>Sordariomycetes</taxon>
        <taxon>Hypocreomycetidae</taxon>
        <taxon>Hypocreales</taxon>
        <taxon>Nectriaceae</taxon>
        <taxon>Fusarium</taxon>
        <taxon>Fusarium fujikuroi species complex</taxon>
    </lineage>
</organism>
<accession>A0A8H5J511</accession>
<protein>
    <submittedName>
        <fullName evidence="1">Uncharacterized protein</fullName>
    </submittedName>
</protein>
<sequence>MAGFQDLPLELAVAIMKYVDTPQHISAMTRADPWLLHCFLDNRKQVMTPHTTKIMEACGGHFSTAYLLAARLRHAKQDSAFNDTRPQHREQIVSPILRSCISSHDTHHHVCHRASLATICALSTLAIEVGWLTTSYIAEAREELFRYRSPEDWPEVTFRECQRFINAACRFESYVQAFFHMEQPLFPRDESIRRLLFAPLLYDLESRDTMYATETFYSIAYYVYDQHCTMMNDIKLHLSVSMKAIISGGDPDNTQVADERQRRRLRTCTQIEVNKYVHYLTSEGLGMLLHLQSMRLEDQSRFVLSNFESVLDSQHPNVLMVHGIELYRIGTVEKHSWNPWVYFKDVFEINPGQWKWAQSFWDADGWAARWFLWW</sequence>
<dbReference type="OrthoDB" id="5098625at2759"/>
<dbReference type="Proteomes" id="UP000582016">
    <property type="component" value="Unassembled WGS sequence"/>
</dbReference>
<dbReference type="EMBL" id="JAAOAQ010000419">
    <property type="protein sequence ID" value="KAF5548552.1"/>
    <property type="molecule type" value="Genomic_DNA"/>
</dbReference>